<evidence type="ECO:0000256" key="1">
    <source>
        <dbReference type="SAM" id="SignalP"/>
    </source>
</evidence>
<keyword evidence="3" id="KW-1185">Reference proteome</keyword>
<proteinExistence type="predicted"/>
<name>A0A5D2D4D6_GOSDA</name>
<reference evidence="2 3" key="1">
    <citation type="submission" date="2019-06" db="EMBL/GenBank/DDBJ databases">
        <title>WGS assembly of Gossypium darwinii.</title>
        <authorList>
            <person name="Chen Z.J."/>
            <person name="Sreedasyam A."/>
            <person name="Ando A."/>
            <person name="Song Q."/>
            <person name="De L."/>
            <person name="Hulse-Kemp A."/>
            <person name="Ding M."/>
            <person name="Ye W."/>
            <person name="Kirkbride R."/>
            <person name="Jenkins J."/>
            <person name="Plott C."/>
            <person name="Lovell J."/>
            <person name="Lin Y.-M."/>
            <person name="Vaughn R."/>
            <person name="Liu B."/>
            <person name="Li W."/>
            <person name="Simpson S."/>
            <person name="Scheffler B."/>
            <person name="Saski C."/>
            <person name="Grover C."/>
            <person name="Hu G."/>
            <person name="Conover J."/>
            <person name="Carlson J."/>
            <person name="Shu S."/>
            <person name="Boston L."/>
            <person name="Williams M."/>
            <person name="Peterson D."/>
            <person name="Mcgee K."/>
            <person name="Jones D."/>
            <person name="Wendel J."/>
            <person name="Stelly D."/>
            <person name="Grimwood J."/>
            <person name="Schmutz J."/>
        </authorList>
    </citation>
    <scope>NUCLEOTIDE SEQUENCE [LARGE SCALE GENOMIC DNA]</scope>
    <source>
        <strain evidence="2">1808015.09</strain>
    </source>
</reference>
<feature type="signal peptide" evidence="1">
    <location>
        <begin position="1"/>
        <end position="20"/>
    </location>
</feature>
<keyword evidence="1" id="KW-0732">Signal</keyword>
<evidence type="ECO:0008006" key="4">
    <source>
        <dbReference type="Google" id="ProtNLM"/>
    </source>
</evidence>
<feature type="chain" id="PRO_5022811468" description="Secreted protein" evidence="1">
    <location>
        <begin position="21"/>
        <end position="85"/>
    </location>
</feature>
<protein>
    <recommendedName>
        <fullName evidence="4">Secreted protein</fullName>
    </recommendedName>
</protein>
<organism evidence="2 3">
    <name type="scientific">Gossypium darwinii</name>
    <name type="common">Darwin's cotton</name>
    <name type="synonym">Gossypium barbadense var. darwinii</name>
    <dbReference type="NCBI Taxonomy" id="34276"/>
    <lineage>
        <taxon>Eukaryota</taxon>
        <taxon>Viridiplantae</taxon>
        <taxon>Streptophyta</taxon>
        <taxon>Embryophyta</taxon>
        <taxon>Tracheophyta</taxon>
        <taxon>Spermatophyta</taxon>
        <taxon>Magnoliopsida</taxon>
        <taxon>eudicotyledons</taxon>
        <taxon>Gunneridae</taxon>
        <taxon>Pentapetalae</taxon>
        <taxon>rosids</taxon>
        <taxon>malvids</taxon>
        <taxon>Malvales</taxon>
        <taxon>Malvaceae</taxon>
        <taxon>Malvoideae</taxon>
        <taxon>Gossypium</taxon>
    </lineage>
</organism>
<accession>A0A5D2D4D6</accession>
<sequence length="85" mass="9321">MLPDSSHLPLVLTWLSSVASVSILSMTTHWSHISNPVRTACRQAIAFTVKSAPSKFILVILSSDGFQHSLLLILPVVSASHYFYP</sequence>
<dbReference type="Proteomes" id="UP000323506">
    <property type="component" value="Chromosome D03"/>
</dbReference>
<evidence type="ECO:0000313" key="3">
    <source>
        <dbReference type="Proteomes" id="UP000323506"/>
    </source>
</evidence>
<evidence type="ECO:0000313" key="2">
    <source>
        <dbReference type="EMBL" id="TYG76264.1"/>
    </source>
</evidence>
<dbReference type="EMBL" id="CM017703">
    <property type="protein sequence ID" value="TYG76264.1"/>
    <property type="molecule type" value="Genomic_DNA"/>
</dbReference>
<dbReference type="AlphaFoldDB" id="A0A5D2D4D6"/>
<gene>
    <name evidence="2" type="ORF">ES288_D03G101200v1</name>
</gene>